<feature type="region of interest" description="Disordered" evidence="1">
    <location>
        <begin position="1"/>
        <end position="102"/>
    </location>
</feature>
<name>A0A1Y2I7S0_TRAC3</name>
<evidence type="ECO:0000313" key="2">
    <source>
        <dbReference type="EMBL" id="OSC97188.1"/>
    </source>
</evidence>
<dbReference type="Proteomes" id="UP000193067">
    <property type="component" value="Unassembled WGS sequence"/>
</dbReference>
<feature type="region of interest" description="Disordered" evidence="1">
    <location>
        <begin position="317"/>
        <end position="363"/>
    </location>
</feature>
<evidence type="ECO:0000313" key="3">
    <source>
        <dbReference type="Proteomes" id="UP000193067"/>
    </source>
</evidence>
<gene>
    <name evidence="2" type="ORF">PYCCODRAFT_1471996</name>
</gene>
<organism evidence="2 3">
    <name type="scientific">Trametes coccinea (strain BRFM310)</name>
    <name type="common">Pycnoporus coccineus</name>
    <dbReference type="NCBI Taxonomy" id="1353009"/>
    <lineage>
        <taxon>Eukaryota</taxon>
        <taxon>Fungi</taxon>
        <taxon>Dikarya</taxon>
        <taxon>Basidiomycota</taxon>
        <taxon>Agaricomycotina</taxon>
        <taxon>Agaricomycetes</taxon>
        <taxon>Polyporales</taxon>
        <taxon>Polyporaceae</taxon>
        <taxon>Trametes</taxon>
    </lineage>
</organism>
<protein>
    <submittedName>
        <fullName evidence="2">Uncharacterized protein</fullName>
    </submittedName>
</protein>
<reference evidence="2 3" key="1">
    <citation type="journal article" date="2015" name="Biotechnol. Biofuels">
        <title>Enhanced degradation of softwood versus hardwood by the white-rot fungus Pycnoporus coccineus.</title>
        <authorList>
            <person name="Couturier M."/>
            <person name="Navarro D."/>
            <person name="Chevret D."/>
            <person name="Henrissat B."/>
            <person name="Piumi F."/>
            <person name="Ruiz-Duenas F.J."/>
            <person name="Martinez A.T."/>
            <person name="Grigoriev I.V."/>
            <person name="Riley R."/>
            <person name="Lipzen A."/>
            <person name="Berrin J.G."/>
            <person name="Master E.R."/>
            <person name="Rosso M.N."/>
        </authorList>
    </citation>
    <scope>NUCLEOTIDE SEQUENCE [LARGE SCALE GENOMIC DNA]</scope>
    <source>
        <strain evidence="2 3">BRFM310</strain>
    </source>
</reference>
<proteinExistence type="predicted"/>
<evidence type="ECO:0000256" key="1">
    <source>
        <dbReference type="SAM" id="MobiDB-lite"/>
    </source>
</evidence>
<dbReference type="STRING" id="1353009.A0A1Y2I7S0"/>
<accession>A0A1Y2I7S0</accession>
<sequence length="363" mass="38596">MPVTTRGAVSASNVSSSASSGSPSCTDTSLPSSVAHSPSRSQSLTSSTSETPSTLSSPPSSILSSPPSSIRSLSESPSTPARSIHIKPQSPPSPSSAVNAQVSRTSQLPGAALIVGAAILRSPRVPDPTKPRTLAFDAQFWLGDDHIPATACLRYFNSSLLSFDENRNVCVILATVAQSSSKANTFNGMTWMDYNLLGDIAWLLPCPTADPRIHPMMIVSGPVSAIDRTALQFKLSATQYVQHLSSLGDINVSVTIPDSGRYRNSKPLPFSEGANATVVGHLQDVTRTSDGTSADTVIPEAFQLTLENVVYFPRSTNYKTPLNSQANPTSSSKRAWRFTFDPDGTSPDKGKKRAREDDDADLK</sequence>
<feature type="compositionally biased region" description="Low complexity" evidence="1">
    <location>
        <begin position="7"/>
        <end position="24"/>
    </location>
</feature>
<feature type="compositionally biased region" description="Polar residues" evidence="1">
    <location>
        <begin position="25"/>
        <end position="36"/>
    </location>
</feature>
<dbReference type="AlphaFoldDB" id="A0A1Y2I7S0"/>
<dbReference type="OrthoDB" id="2803498at2759"/>
<keyword evidence="3" id="KW-1185">Reference proteome</keyword>
<dbReference type="EMBL" id="KZ084155">
    <property type="protein sequence ID" value="OSC97188.1"/>
    <property type="molecule type" value="Genomic_DNA"/>
</dbReference>
<feature type="compositionally biased region" description="Low complexity" evidence="1">
    <location>
        <begin position="37"/>
        <end position="80"/>
    </location>
</feature>
<feature type="compositionally biased region" description="Polar residues" evidence="1">
    <location>
        <begin position="317"/>
        <end position="333"/>
    </location>
</feature>